<evidence type="ECO:0000313" key="3">
    <source>
        <dbReference type="Proteomes" id="UP000251002"/>
    </source>
</evidence>
<evidence type="ECO:0000256" key="1">
    <source>
        <dbReference type="SAM" id="Phobius"/>
    </source>
</evidence>
<keyword evidence="3" id="KW-1185">Reference proteome</keyword>
<dbReference type="EMBL" id="QLZR01000003">
    <property type="protein sequence ID" value="RAZ77637.1"/>
    <property type="molecule type" value="Genomic_DNA"/>
</dbReference>
<dbReference type="Proteomes" id="UP000251002">
    <property type="component" value="Unassembled WGS sequence"/>
</dbReference>
<protein>
    <submittedName>
        <fullName evidence="2">Uncharacterized protein</fullName>
    </submittedName>
</protein>
<accession>A0A365KXT7</accession>
<dbReference type="AlphaFoldDB" id="A0A365KXT7"/>
<organism evidence="2 3">
    <name type="scientific">Planococcus halotolerans</name>
    <dbReference type="NCBI Taxonomy" id="2233542"/>
    <lineage>
        <taxon>Bacteria</taxon>
        <taxon>Bacillati</taxon>
        <taxon>Bacillota</taxon>
        <taxon>Bacilli</taxon>
        <taxon>Bacillales</taxon>
        <taxon>Caryophanaceae</taxon>
        <taxon>Planococcus</taxon>
    </lineage>
</organism>
<keyword evidence="1" id="KW-0472">Membrane</keyword>
<gene>
    <name evidence="2" type="ORF">DP120_09140</name>
</gene>
<comment type="caution">
    <text evidence="2">The sequence shown here is derived from an EMBL/GenBank/DDBJ whole genome shotgun (WGS) entry which is preliminary data.</text>
</comment>
<proteinExistence type="predicted"/>
<keyword evidence="1" id="KW-0812">Transmembrane</keyword>
<name>A0A365KXT7_9BACL</name>
<keyword evidence="1" id="KW-1133">Transmembrane helix</keyword>
<reference evidence="2 3" key="1">
    <citation type="submission" date="2018-06" db="EMBL/GenBank/DDBJ databases">
        <title>The draft genome sequences of strains SCU63 and S1.</title>
        <authorList>
            <person name="Gan L."/>
        </authorList>
    </citation>
    <scope>NUCLEOTIDE SEQUENCE [LARGE SCALE GENOMIC DNA]</scope>
    <source>
        <strain evidence="2 3">SCU63</strain>
    </source>
</reference>
<feature type="transmembrane region" description="Helical" evidence="1">
    <location>
        <begin position="64"/>
        <end position="83"/>
    </location>
</feature>
<sequence length="86" mass="10126">MSYKWILLTYRFVLLSYKSFIVTDSRFQLIFIQKNAKKEAEGIGLKQLAHASCLGRRAARSKQFLVCCLMVFVFYLTIFHFYLTIS</sequence>
<evidence type="ECO:0000313" key="2">
    <source>
        <dbReference type="EMBL" id="RAZ77637.1"/>
    </source>
</evidence>